<keyword evidence="3" id="KW-1185">Reference proteome</keyword>
<gene>
    <name evidence="2" type="ORF">OHT53_41175</name>
</gene>
<dbReference type="Proteomes" id="UP001432071">
    <property type="component" value="Chromosome"/>
</dbReference>
<dbReference type="GeneID" id="93767540"/>
<protein>
    <submittedName>
        <fullName evidence="2">Uncharacterized protein</fullName>
    </submittedName>
</protein>
<evidence type="ECO:0000313" key="3">
    <source>
        <dbReference type="Proteomes" id="UP001432071"/>
    </source>
</evidence>
<proteinExistence type="predicted"/>
<sequence length="89" mass="9561">MRPQRSGDEVRAAVDAATTPAARLALALASPWLPSMPARPKAVREFQLDDVDRGNRRLALAGRARPLDDLTDGSERGALARRDRAQGSG</sequence>
<reference evidence="2" key="1">
    <citation type="submission" date="2022-10" db="EMBL/GenBank/DDBJ databases">
        <title>The complete genomes of actinobacterial strains from the NBC collection.</title>
        <authorList>
            <person name="Joergensen T.S."/>
            <person name="Alvarez Arevalo M."/>
            <person name="Sterndorff E.B."/>
            <person name="Faurdal D."/>
            <person name="Vuksanovic O."/>
            <person name="Mourched A.-S."/>
            <person name="Charusanti P."/>
            <person name="Shaw S."/>
            <person name="Blin K."/>
            <person name="Weber T."/>
        </authorList>
    </citation>
    <scope>NUCLEOTIDE SEQUENCE</scope>
    <source>
        <strain evidence="2">NBC_00302</strain>
    </source>
</reference>
<feature type="region of interest" description="Disordered" evidence="1">
    <location>
        <begin position="67"/>
        <end position="89"/>
    </location>
</feature>
<accession>A0ABZ1RAL7</accession>
<evidence type="ECO:0000313" key="2">
    <source>
        <dbReference type="EMBL" id="WUN92068.1"/>
    </source>
</evidence>
<evidence type="ECO:0000256" key="1">
    <source>
        <dbReference type="SAM" id="MobiDB-lite"/>
    </source>
</evidence>
<dbReference type="RefSeq" id="WP_328737777.1">
    <property type="nucleotide sequence ID" value="NZ_CP108038.1"/>
</dbReference>
<name>A0ABZ1RAL7_9ACTN</name>
<organism evidence="2 3">
    <name type="scientific">Streptomyces bobili</name>
    <dbReference type="NCBI Taxonomy" id="67280"/>
    <lineage>
        <taxon>Bacteria</taxon>
        <taxon>Bacillati</taxon>
        <taxon>Actinomycetota</taxon>
        <taxon>Actinomycetes</taxon>
        <taxon>Kitasatosporales</taxon>
        <taxon>Streptomycetaceae</taxon>
        <taxon>Streptomyces</taxon>
    </lineage>
</organism>
<dbReference type="EMBL" id="CP108038">
    <property type="protein sequence ID" value="WUN92068.1"/>
    <property type="molecule type" value="Genomic_DNA"/>
</dbReference>